<feature type="transmembrane region" description="Helical" evidence="1">
    <location>
        <begin position="149"/>
        <end position="166"/>
    </location>
</feature>
<keyword evidence="1" id="KW-0812">Transmembrane</keyword>
<feature type="transmembrane region" description="Helical" evidence="1">
    <location>
        <begin position="342"/>
        <end position="361"/>
    </location>
</feature>
<keyword evidence="1" id="KW-1133">Transmembrane helix</keyword>
<keyword evidence="1" id="KW-0472">Membrane</keyword>
<evidence type="ECO:0008006" key="4">
    <source>
        <dbReference type="Google" id="ProtNLM"/>
    </source>
</evidence>
<keyword evidence="3" id="KW-1185">Reference proteome</keyword>
<feature type="transmembrane region" description="Helical" evidence="1">
    <location>
        <begin position="198"/>
        <end position="219"/>
    </location>
</feature>
<evidence type="ECO:0000313" key="3">
    <source>
        <dbReference type="Proteomes" id="UP001596972"/>
    </source>
</evidence>
<dbReference type="RefSeq" id="WP_378301320.1">
    <property type="nucleotide sequence ID" value="NZ_JBHTJA010000045.1"/>
</dbReference>
<organism evidence="2 3">
    <name type="scientific">Actinomadura sediminis</name>
    <dbReference type="NCBI Taxonomy" id="1038904"/>
    <lineage>
        <taxon>Bacteria</taxon>
        <taxon>Bacillati</taxon>
        <taxon>Actinomycetota</taxon>
        <taxon>Actinomycetes</taxon>
        <taxon>Streptosporangiales</taxon>
        <taxon>Thermomonosporaceae</taxon>
        <taxon>Actinomadura</taxon>
    </lineage>
</organism>
<feature type="transmembrane region" description="Helical" evidence="1">
    <location>
        <begin position="71"/>
        <end position="90"/>
    </location>
</feature>
<comment type="caution">
    <text evidence="2">The sequence shown here is derived from an EMBL/GenBank/DDBJ whole genome shotgun (WGS) entry which is preliminary data.</text>
</comment>
<evidence type="ECO:0000313" key="2">
    <source>
        <dbReference type="EMBL" id="MFD0902987.1"/>
    </source>
</evidence>
<feature type="transmembrane region" description="Helical" evidence="1">
    <location>
        <begin position="263"/>
        <end position="285"/>
    </location>
</feature>
<proteinExistence type="predicted"/>
<dbReference type="EMBL" id="JBHTJA010000045">
    <property type="protein sequence ID" value="MFD0902987.1"/>
    <property type="molecule type" value="Genomic_DNA"/>
</dbReference>
<name>A0ABW3EUE4_9ACTN</name>
<feature type="transmembrane region" description="Helical" evidence="1">
    <location>
        <begin position="231"/>
        <end position="251"/>
    </location>
</feature>
<dbReference type="Proteomes" id="UP001596972">
    <property type="component" value="Unassembled WGS sequence"/>
</dbReference>
<feature type="transmembrane region" description="Helical" evidence="1">
    <location>
        <begin position="40"/>
        <end position="59"/>
    </location>
</feature>
<evidence type="ECO:0000256" key="1">
    <source>
        <dbReference type="SAM" id="Phobius"/>
    </source>
</evidence>
<feature type="transmembrane region" description="Helical" evidence="1">
    <location>
        <begin position="306"/>
        <end position="327"/>
    </location>
</feature>
<gene>
    <name evidence="2" type="ORF">ACFQ11_21515</name>
</gene>
<protein>
    <recommendedName>
        <fullName evidence="4">Acyltransferase</fullName>
    </recommendedName>
</protein>
<feature type="transmembrane region" description="Helical" evidence="1">
    <location>
        <begin position="118"/>
        <end position="137"/>
    </location>
</feature>
<accession>A0ABW3EUE4</accession>
<sequence>MDNTCGPAAGRLAEGLGFSCHDAEPVVDLRNPFGLENGTMPVLELLVVGGAVFALVHAWRRWRRDGDPANITLWFASVVYLAVIEPPLYFPEWFGLEEHVGFIFSHNVFTVQFMYDRLPLYIVAFYPALSQLAYELVRVLGVFARRGPLVGSLAVAFACQVFYEIFDHLGPQLKWWAWNPENEMINQPALASVPMNSMLLFASVSFGAMTYLVVRLTGGKDGPATLGGPRIAWRAAVAGAATPLAMIIVSAPSGAFRGEEVLWIQRAVLGAELALVWIIGLWLLADARRATRAAPSPAASPLFARTYPALFLGVHAVLWLAALPAYFGADHGVTEQGTPVGSLWYVVACAVAASAFIALALRATGRRTAGPVRS</sequence>
<reference evidence="3" key="1">
    <citation type="journal article" date="2019" name="Int. J. Syst. Evol. Microbiol.">
        <title>The Global Catalogue of Microorganisms (GCM) 10K type strain sequencing project: providing services to taxonomists for standard genome sequencing and annotation.</title>
        <authorList>
            <consortium name="The Broad Institute Genomics Platform"/>
            <consortium name="The Broad Institute Genome Sequencing Center for Infectious Disease"/>
            <person name="Wu L."/>
            <person name="Ma J."/>
        </authorList>
    </citation>
    <scope>NUCLEOTIDE SEQUENCE [LARGE SCALE GENOMIC DNA]</scope>
    <source>
        <strain evidence="3">JCM 31202</strain>
    </source>
</reference>